<sequence>MSEPANKGKRYPADPITPAEAERILSTYGVSATDRRNAAVFVVLYRGGLRCAEACSLDVSDLRVEGEASTLRVRWPKGIRSGTPPRTVGLDARATG</sequence>
<gene>
    <name evidence="4" type="ORF">S01H1_81292</name>
</gene>
<dbReference type="GO" id="GO:0003677">
    <property type="term" value="F:DNA binding"/>
    <property type="evidence" value="ECO:0007669"/>
    <property type="project" value="InterPro"/>
</dbReference>
<organism evidence="4">
    <name type="scientific">marine sediment metagenome</name>
    <dbReference type="NCBI Taxonomy" id="412755"/>
    <lineage>
        <taxon>unclassified sequences</taxon>
        <taxon>metagenomes</taxon>
        <taxon>ecological metagenomes</taxon>
    </lineage>
</organism>
<dbReference type="SUPFAM" id="SSF56349">
    <property type="entry name" value="DNA breaking-rejoining enzymes"/>
    <property type="match status" value="1"/>
</dbReference>
<dbReference type="Pfam" id="PF00589">
    <property type="entry name" value="Phage_integrase"/>
    <property type="match status" value="1"/>
</dbReference>
<name>X0Z327_9ZZZZ</name>
<dbReference type="InterPro" id="IPR002104">
    <property type="entry name" value="Integrase_catalytic"/>
</dbReference>
<dbReference type="InterPro" id="IPR013762">
    <property type="entry name" value="Integrase-like_cat_sf"/>
</dbReference>
<feature type="domain" description="Tyr recombinase" evidence="3">
    <location>
        <begin position="11"/>
        <end position="96"/>
    </location>
</feature>
<dbReference type="EMBL" id="BARS01054993">
    <property type="protein sequence ID" value="GAG52897.1"/>
    <property type="molecule type" value="Genomic_DNA"/>
</dbReference>
<feature type="region of interest" description="Disordered" evidence="2">
    <location>
        <begin position="77"/>
        <end position="96"/>
    </location>
</feature>
<dbReference type="AlphaFoldDB" id="X0Z327"/>
<evidence type="ECO:0000259" key="3">
    <source>
        <dbReference type="PROSITE" id="PS51898"/>
    </source>
</evidence>
<keyword evidence="1" id="KW-0233">DNA recombination</keyword>
<comment type="caution">
    <text evidence="4">The sequence shown here is derived from an EMBL/GenBank/DDBJ whole genome shotgun (WGS) entry which is preliminary data.</text>
</comment>
<proteinExistence type="predicted"/>
<evidence type="ECO:0000256" key="1">
    <source>
        <dbReference type="ARBA" id="ARBA00023172"/>
    </source>
</evidence>
<feature type="non-terminal residue" evidence="4">
    <location>
        <position position="96"/>
    </location>
</feature>
<dbReference type="InterPro" id="IPR011010">
    <property type="entry name" value="DNA_brk_join_enz"/>
</dbReference>
<evidence type="ECO:0000256" key="2">
    <source>
        <dbReference type="SAM" id="MobiDB-lite"/>
    </source>
</evidence>
<dbReference type="Gene3D" id="1.10.443.10">
    <property type="entry name" value="Intergrase catalytic core"/>
    <property type="match status" value="1"/>
</dbReference>
<protein>
    <recommendedName>
        <fullName evidence="3">Tyr recombinase domain-containing protein</fullName>
    </recommendedName>
</protein>
<evidence type="ECO:0000313" key="4">
    <source>
        <dbReference type="EMBL" id="GAG52897.1"/>
    </source>
</evidence>
<dbReference type="GO" id="GO:0015074">
    <property type="term" value="P:DNA integration"/>
    <property type="evidence" value="ECO:0007669"/>
    <property type="project" value="InterPro"/>
</dbReference>
<reference evidence="4" key="1">
    <citation type="journal article" date="2014" name="Front. Microbiol.">
        <title>High frequency of phylogenetically diverse reductive dehalogenase-homologous genes in deep subseafloor sedimentary metagenomes.</title>
        <authorList>
            <person name="Kawai M."/>
            <person name="Futagami T."/>
            <person name="Toyoda A."/>
            <person name="Takaki Y."/>
            <person name="Nishi S."/>
            <person name="Hori S."/>
            <person name="Arai W."/>
            <person name="Tsubouchi T."/>
            <person name="Morono Y."/>
            <person name="Uchiyama I."/>
            <person name="Ito T."/>
            <person name="Fujiyama A."/>
            <person name="Inagaki F."/>
            <person name="Takami H."/>
        </authorList>
    </citation>
    <scope>NUCLEOTIDE SEQUENCE</scope>
    <source>
        <strain evidence="4">Expedition CK06-06</strain>
    </source>
</reference>
<accession>X0Z327</accession>
<dbReference type="PROSITE" id="PS51898">
    <property type="entry name" value="TYR_RECOMBINASE"/>
    <property type="match status" value="1"/>
</dbReference>
<dbReference type="GO" id="GO:0006310">
    <property type="term" value="P:DNA recombination"/>
    <property type="evidence" value="ECO:0007669"/>
    <property type="project" value="UniProtKB-KW"/>
</dbReference>